<dbReference type="Pfam" id="PF23073">
    <property type="entry name" value="DUF7045"/>
    <property type="match status" value="1"/>
</dbReference>
<name>A0A1B6MNT4_9HEMI</name>
<dbReference type="PANTHER" id="PTHR22255">
    <property type="entry name" value="LP06548P"/>
    <property type="match status" value="1"/>
</dbReference>
<dbReference type="Pfam" id="PF23070">
    <property type="entry name" value="DUF7043"/>
    <property type="match status" value="1"/>
</dbReference>
<evidence type="ECO:0000259" key="2">
    <source>
        <dbReference type="Pfam" id="PF23070"/>
    </source>
</evidence>
<evidence type="ECO:0000259" key="4">
    <source>
        <dbReference type="Pfam" id="PF23073"/>
    </source>
</evidence>
<reference evidence="5" key="1">
    <citation type="submission" date="2015-11" db="EMBL/GenBank/DDBJ databases">
        <title>De novo transcriptome assembly of four potential Pierce s Disease insect vectors from Arizona vineyards.</title>
        <authorList>
            <person name="Tassone E.E."/>
        </authorList>
    </citation>
    <scope>NUCLEOTIDE SEQUENCE</scope>
</reference>
<sequence length="546" mass="61059">MRWNNSSIKCSQWLQFLVLSTLLVTTFGGCLFPLDWTGRWFQSGIGHLTVNSTYFESKGECVQIEGDKYIVNERVEKDPCKRCIAVYKRHDNVIQYKESNCLSYDSLEELCHDITGDQSLLSMFRADEASTIPCPFKSPPYKFSYNRGSGDCSFPLSRIDSCTDDSKLLVYFAACPDVTGTESGVEELNCLATWKEGSSRYLVAKIKKDLNLSEEDSYRCYMYSKKPGSELMYQVAQSGDATCSSVTSPSEGSKTMFLTRVESRHERCQFPSWVVSHHHWHSLGNDHSYHFSHKNATLRITREHGPTEMRLVCHHVVTNSSTVTLVAHATAGCKNGYICMVFHKRDSAVIQVQQSIEMVKEPTEACIPPFTDSRQMSSPVTLITVSLPETRCPHAGHYIASSGQASWTLPADPDPLCHTNTSVSISCFATPNAISFQTCSSEYNAVYHCHGTWSENRTTYVIASPVSRKSTDAKRYCFILNQRSGYMTLHRLSDSCNLSANRITSPLNLTLQGSCSENSASKDSSMLVLPSILSLKVALVLLNIFR</sequence>
<dbReference type="InterPro" id="IPR055472">
    <property type="entry name" value="DUF7044"/>
</dbReference>
<evidence type="ECO:0000259" key="3">
    <source>
        <dbReference type="Pfam" id="PF23071"/>
    </source>
</evidence>
<protein>
    <submittedName>
        <fullName evidence="5">Uncharacterized protein</fullName>
    </submittedName>
</protein>
<dbReference type="InterPro" id="IPR055471">
    <property type="entry name" value="DUF7043"/>
</dbReference>
<feature type="domain" description="DUF7045" evidence="4">
    <location>
        <begin position="392"/>
        <end position="499"/>
    </location>
</feature>
<evidence type="ECO:0000313" key="5">
    <source>
        <dbReference type="EMBL" id="JAT37604.1"/>
    </source>
</evidence>
<feature type="domain" description="DUF7044" evidence="3">
    <location>
        <begin position="29"/>
        <end position="113"/>
    </location>
</feature>
<evidence type="ECO:0000259" key="1">
    <source>
        <dbReference type="Pfam" id="PF23069"/>
    </source>
</evidence>
<proteinExistence type="predicted"/>
<organism evidence="5">
    <name type="scientific">Graphocephala atropunctata</name>
    <dbReference type="NCBI Taxonomy" id="36148"/>
    <lineage>
        <taxon>Eukaryota</taxon>
        <taxon>Metazoa</taxon>
        <taxon>Ecdysozoa</taxon>
        <taxon>Arthropoda</taxon>
        <taxon>Hexapoda</taxon>
        <taxon>Insecta</taxon>
        <taxon>Pterygota</taxon>
        <taxon>Neoptera</taxon>
        <taxon>Paraneoptera</taxon>
        <taxon>Hemiptera</taxon>
        <taxon>Auchenorrhyncha</taxon>
        <taxon>Membracoidea</taxon>
        <taxon>Cicadellidae</taxon>
        <taxon>Cicadellinae</taxon>
        <taxon>Cicadellini</taxon>
        <taxon>Graphocephala</taxon>
    </lineage>
</organism>
<gene>
    <name evidence="5" type="ORF">g.16558</name>
</gene>
<dbReference type="Pfam" id="PF23069">
    <property type="entry name" value="DUF7042"/>
    <property type="match status" value="1"/>
</dbReference>
<accession>A0A1B6MNT4</accession>
<dbReference type="Pfam" id="PF23071">
    <property type="entry name" value="DUF7044"/>
    <property type="match status" value="1"/>
</dbReference>
<dbReference type="GO" id="GO:0061909">
    <property type="term" value="P:autophagosome-lysosome fusion"/>
    <property type="evidence" value="ECO:0007669"/>
    <property type="project" value="TreeGrafter"/>
</dbReference>
<dbReference type="EMBL" id="GEBQ01002373">
    <property type="protein sequence ID" value="JAT37604.1"/>
    <property type="molecule type" value="Transcribed_RNA"/>
</dbReference>
<feature type="domain" description="DUF7043" evidence="2">
    <location>
        <begin position="265"/>
        <end position="372"/>
    </location>
</feature>
<dbReference type="AlphaFoldDB" id="A0A1B6MNT4"/>
<dbReference type="InterPro" id="IPR055470">
    <property type="entry name" value="DUF7042"/>
</dbReference>
<dbReference type="PANTHER" id="PTHR22255:SF9">
    <property type="entry name" value="LP06548P"/>
    <property type="match status" value="1"/>
</dbReference>
<dbReference type="PROSITE" id="PS51257">
    <property type="entry name" value="PROKAR_LIPOPROTEIN"/>
    <property type="match status" value="1"/>
</dbReference>
<dbReference type="InterPro" id="IPR055473">
    <property type="entry name" value="DUF7045"/>
</dbReference>
<feature type="domain" description="DUF7042" evidence="1">
    <location>
        <begin position="131"/>
        <end position="259"/>
    </location>
</feature>